<feature type="domain" description="4'-phosphopantetheinyl transferase" evidence="2">
    <location>
        <begin position="123"/>
        <end position="224"/>
    </location>
</feature>
<protein>
    <submittedName>
        <fullName evidence="4">Uncharacterized protein</fullName>
    </submittedName>
</protein>
<organism evidence="4">
    <name type="scientific">hydrothermal vent metagenome</name>
    <dbReference type="NCBI Taxonomy" id="652676"/>
    <lineage>
        <taxon>unclassified sequences</taxon>
        <taxon>metagenomes</taxon>
        <taxon>ecological metagenomes</taxon>
    </lineage>
</organism>
<evidence type="ECO:0000256" key="1">
    <source>
        <dbReference type="ARBA" id="ARBA00022679"/>
    </source>
</evidence>
<evidence type="ECO:0000259" key="3">
    <source>
        <dbReference type="Pfam" id="PF22624"/>
    </source>
</evidence>
<dbReference type="GO" id="GO:0008897">
    <property type="term" value="F:holo-[acyl-carrier-protein] synthase activity"/>
    <property type="evidence" value="ECO:0007669"/>
    <property type="project" value="InterPro"/>
</dbReference>
<dbReference type="GO" id="GO:0000287">
    <property type="term" value="F:magnesium ion binding"/>
    <property type="evidence" value="ECO:0007669"/>
    <property type="project" value="InterPro"/>
</dbReference>
<dbReference type="EMBL" id="UOFI01000010">
    <property type="protein sequence ID" value="VAW61355.1"/>
    <property type="molecule type" value="Genomic_DNA"/>
</dbReference>
<dbReference type="SUPFAM" id="SSF56214">
    <property type="entry name" value="4'-phosphopantetheinyl transferase"/>
    <property type="match status" value="2"/>
</dbReference>
<evidence type="ECO:0000313" key="4">
    <source>
        <dbReference type="EMBL" id="VAW61355.1"/>
    </source>
</evidence>
<dbReference type="AlphaFoldDB" id="A0A3B0WZ98"/>
<dbReference type="InterPro" id="IPR055066">
    <property type="entry name" value="AASDHPPT_N"/>
</dbReference>
<dbReference type="Gene3D" id="3.90.470.20">
    <property type="entry name" value="4'-phosphopantetheinyl transferase domain"/>
    <property type="match status" value="2"/>
</dbReference>
<dbReference type="InterPro" id="IPR050559">
    <property type="entry name" value="P-Pant_transferase_sf"/>
</dbReference>
<dbReference type="GO" id="GO:0005829">
    <property type="term" value="C:cytosol"/>
    <property type="evidence" value="ECO:0007669"/>
    <property type="project" value="TreeGrafter"/>
</dbReference>
<name>A0A3B0WZ98_9ZZZZ</name>
<accession>A0A3B0WZ98</accession>
<dbReference type="GO" id="GO:0019878">
    <property type="term" value="P:lysine biosynthetic process via aminoadipic acid"/>
    <property type="evidence" value="ECO:0007669"/>
    <property type="project" value="TreeGrafter"/>
</dbReference>
<feature type="domain" description="4'-phosphopantetheinyl transferase N-terminal" evidence="3">
    <location>
        <begin position="30"/>
        <end position="117"/>
    </location>
</feature>
<proteinExistence type="predicted"/>
<dbReference type="PANTHER" id="PTHR12215:SF10">
    <property type="entry name" value="L-AMINOADIPATE-SEMIALDEHYDE DEHYDROGENASE-PHOSPHOPANTETHEINYL TRANSFERASE"/>
    <property type="match status" value="1"/>
</dbReference>
<dbReference type="InterPro" id="IPR008278">
    <property type="entry name" value="4-PPantetheinyl_Trfase_dom"/>
</dbReference>
<sequence length="245" mass="28708">MNPWHNENSECGLADNEVHIWLSYLNVHQARLKHLYPLLSDEEKERSERFKFYKHRKLFIASHGFLHATLCRYIGTPENGIQFSYAKYGKPSIIDNQNNENIQFNMSHSANLAILAVCKNHQLGIDIEFAERKTDWQGIIKRFYTDNEQEKLLSLPEDIQKETFFKIWTRKEAHMKITAQGLHLSPDKFEVSVPPQEAAFIKNLSSADNHFYKMQDIILPKMFSEYHACLSAGFDFDKLTQFIYS</sequence>
<evidence type="ECO:0000259" key="2">
    <source>
        <dbReference type="Pfam" id="PF01648"/>
    </source>
</evidence>
<dbReference type="InterPro" id="IPR037143">
    <property type="entry name" value="4-PPantetheinyl_Trfase_dom_sf"/>
</dbReference>
<dbReference type="Pfam" id="PF22624">
    <property type="entry name" value="AASDHPPT_N"/>
    <property type="match status" value="1"/>
</dbReference>
<dbReference type="PANTHER" id="PTHR12215">
    <property type="entry name" value="PHOSPHOPANTETHEINE TRANSFERASE"/>
    <property type="match status" value="1"/>
</dbReference>
<reference evidence="4" key="1">
    <citation type="submission" date="2018-06" db="EMBL/GenBank/DDBJ databases">
        <authorList>
            <person name="Zhirakovskaya E."/>
        </authorList>
    </citation>
    <scope>NUCLEOTIDE SEQUENCE</scope>
</reference>
<keyword evidence="1" id="KW-0808">Transferase</keyword>
<dbReference type="Pfam" id="PF01648">
    <property type="entry name" value="ACPS"/>
    <property type="match status" value="1"/>
</dbReference>
<gene>
    <name evidence="4" type="ORF">MNBD_GAMMA09-736</name>
</gene>